<evidence type="ECO:0000313" key="3">
    <source>
        <dbReference type="Proteomes" id="UP001491310"/>
    </source>
</evidence>
<comment type="caution">
    <text evidence="2">The sequence shown here is derived from an EMBL/GenBank/DDBJ whole genome shotgun (WGS) entry which is preliminary data.</text>
</comment>
<dbReference type="EMBL" id="JALJOT010000015">
    <property type="protein sequence ID" value="KAK9902818.1"/>
    <property type="molecule type" value="Genomic_DNA"/>
</dbReference>
<gene>
    <name evidence="2" type="ORF">WJX75_007278</name>
</gene>
<name>A0ABR2YD76_9CHLO</name>
<feature type="region of interest" description="Disordered" evidence="1">
    <location>
        <begin position="128"/>
        <end position="183"/>
    </location>
</feature>
<keyword evidence="3" id="KW-1185">Reference proteome</keyword>
<feature type="compositionally biased region" description="Acidic residues" evidence="1">
    <location>
        <begin position="154"/>
        <end position="174"/>
    </location>
</feature>
<sequence length="183" mass="20461">MPETPLRYAEVPWTVQYTGDSVYGKAPWQRVERLYLVEIREPDERADFSLNLDSVFVLDRVSRELKRGEVIWNESIDAGTDLTTLTLRIRKDGLYMDKNEDMPDIETIVGEAELEAWEAEQRRAREKSAASVASLVGSGGKDDGPDIVQPPVGDPDDPMDPIDAMSDNDFDGPEDTPAVDLGF</sequence>
<proteinExistence type="predicted"/>
<accession>A0ABR2YD76</accession>
<organism evidence="2 3">
    <name type="scientific">Coccomyxa subellipsoidea</name>
    <dbReference type="NCBI Taxonomy" id="248742"/>
    <lineage>
        <taxon>Eukaryota</taxon>
        <taxon>Viridiplantae</taxon>
        <taxon>Chlorophyta</taxon>
        <taxon>core chlorophytes</taxon>
        <taxon>Trebouxiophyceae</taxon>
        <taxon>Trebouxiophyceae incertae sedis</taxon>
        <taxon>Coccomyxaceae</taxon>
        <taxon>Coccomyxa</taxon>
    </lineage>
</organism>
<dbReference type="Proteomes" id="UP001491310">
    <property type="component" value="Unassembled WGS sequence"/>
</dbReference>
<evidence type="ECO:0000313" key="2">
    <source>
        <dbReference type="EMBL" id="KAK9902818.1"/>
    </source>
</evidence>
<evidence type="ECO:0000256" key="1">
    <source>
        <dbReference type="SAM" id="MobiDB-lite"/>
    </source>
</evidence>
<protein>
    <recommendedName>
        <fullName evidence="4">C2 NT-type domain-containing protein</fullName>
    </recommendedName>
</protein>
<reference evidence="2 3" key="1">
    <citation type="journal article" date="2024" name="Nat. Commun.">
        <title>Phylogenomics reveals the evolutionary origins of lichenization in chlorophyte algae.</title>
        <authorList>
            <person name="Puginier C."/>
            <person name="Libourel C."/>
            <person name="Otte J."/>
            <person name="Skaloud P."/>
            <person name="Haon M."/>
            <person name="Grisel S."/>
            <person name="Petersen M."/>
            <person name="Berrin J.G."/>
            <person name="Delaux P.M."/>
            <person name="Dal Grande F."/>
            <person name="Keller J."/>
        </authorList>
    </citation>
    <scope>NUCLEOTIDE SEQUENCE [LARGE SCALE GENOMIC DNA]</scope>
    <source>
        <strain evidence="2 3">SAG 216-7</strain>
    </source>
</reference>
<evidence type="ECO:0008006" key="4">
    <source>
        <dbReference type="Google" id="ProtNLM"/>
    </source>
</evidence>